<evidence type="ECO:0000259" key="12">
    <source>
        <dbReference type="Pfam" id="PF18292"/>
    </source>
</evidence>
<dbReference type="Proteomes" id="UP001195483">
    <property type="component" value="Unassembled WGS sequence"/>
</dbReference>
<dbReference type="InterPro" id="IPR003689">
    <property type="entry name" value="ZIP"/>
</dbReference>
<dbReference type="PANTHER" id="PTHR12191">
    <property type="entry name" value="SOLUTE CARRIER FAMILY 39"/>
    <property type="match status" value="1"/>
</dbReference>
<comment type="similarity">
    <text evidence="2">Belongs to the ZIP transporter (TC 2.A.5) family.</text>
</comment>
<comment type="function">
    <text evidence="10">Selective transporter that mediates the uptake of Zn(2+). Plays an essential role for dietary zinc uptake from small intestine. The Zn(2+) uniporter activity is regulated by zinc availability. Also exhibits polyspecific binding and transport of Cu(2+), Cd(2+) and possibly Ni(2+) but at higher concentrations.</text>
</comment>
<name>A0AAE0SC46_9BIVA</name>
<keyword evidence="4" id="KW-0832">Ubl conjugation</keyword>
<feature type="transmembrane region" description="Helical" evidence="11">
    <location>
        <begin position="407"/>
        <end position="425"/>
    </location>
</feature>
<evidence type="ECO:0000256" key="7">
    <source>
        <dbReference type="ARBA" id="ARBA00039394"/>
    </source>
</evidence>
<organism evidence="13 14">
    <name type="scientific">Potamilus streckersoni</name>
    <dbReference type="NCBI Taxonomy" id="2493646"/>
    <lineage>
        <taxon>Eukaryota</taxon>
        <taxon>Metazoa</taxon>
        <taxon>Spiralia</taxon>
        <taxon>Lophotrochozoa</taxon>
        <taxon>Mollusca</taxon>
        <taxon>Bivalvia</taxon>
        <taxon>Autobranchia</taxon>
        <taxon>Heteroconchia</taxon>
        <taxon>Palaeoheterodonta</taxon>
        <taxon>Unionida</taxon>
        <taxon>Unionoidea</taxon>
        <taxon>Unionidae</taxon>
        <taxon>Ambleminae</taxon>
        <taxon>Lampsilini</taxon>
        <taxon>Potamilus</taxon>
    </lineage>
</organism>
<dbReference type="InterPro" id="IPR050799">
    <property type="entry name" value="ZIP_Transporter"/>
</dbReference>
<evidence type="ECO:0000256" key="1">
    <source>
        <dbReference type="ARBA" id="ARBA00004195"/>
    </source>
</evidence>
<comment type="caution">
    <text evidence="13">The sequence shown here is derived from an EMBL/GenBank/DDBJ whole genome shotgun (WGS) entry which is preliminary data.</text>
</comment>
<evidence type="ECO:0000256" key="3">
    <source>
        <dbReference type="ARBA" id="ARBA00022692"/>
    </source>
</evidence>
<keyword evidence="5 11" id="KW-1133">Transmembrane helix</keyword>
<reference evidence="13" key="2">
    <citation type="journal article" date="2021" name="Genome Biol. Evol.">
        <title>Developing a high-quality reference genome for a parasitic bivalve with doubly uniparental inheritance (Bivalvia: Unionida).</title>
        <authorList>
            <person name="Smith C.H."/>
        </authorList>
    </citation>
    <scope>NUCLEOTIDE SEQUENCE</scope>
    <source>
        <strain evidence="13">CHS0354</strain>
        <tissue evidence="13">Mantle</tissue>
    </source>
</reference>
<dbReference type="PANTHER" id="PTHR12191:SF21">
    <property type="entry name" value="ZINC TRANSPORTER ZIP4"/>
    <property type="match status" value="1"/>
</dbReference>
<evidence type="ECO:0000256" key="10">
    <source>
        <dbReference type="ARBA" id="ARBA00055808"/>
    </source>
</evidence>
<gene>
    <name evidence="13" type="ORF">CHS0354_027335</name>
</gene>
<reference evidence="13" key="1">
    <citation type="journal article" date="2021" name="Genome Biol. Evol.">
        <title>A High-Quality Reference Genome for a Parasitic Bivalve with Doubly Uniparental Inheritance (Bivalvia: Unionida).</title>
        <authorList>
            <person name="Smith C.H."/>
        </authorList>
    </citation>
    <scope>NUCLEOTIDE SEQUENCE</scope>
    <source>
        <strain evidence="13">CHS0354</strain>
    </source>
</reference>
<dbReference type="Pfam" id="PF18292">
    <property type="entry name" value="ZIP4_domain"/>
    <property type="match status" value="1"/>
</dbReference>
<feature type="transmembrane region" description="Helical" evidence="11">
    <location>
        <begin position="604"/>
        <end position="627"/>
    </location>
</feature>
<dbReference type="Pfam" id="PF02535">
    <property type="entry name" value="Zip"/>
    <property type="match status" value="1"/>
</dbReference>
<dbReference type="InterPro" id="IPR041137">
    <property type="entry name" value="ZIP4_N"/>
</dbReference>
<comment type="subcellular location">
    <subcellularLocation>
        <location evidence="1">Recycling endosome membrane</location>
        <topology evidence="1">Multi-pass membrane protein</topology>
    </subcellularLocation>
</comment>
<dbReference type="GO" id="GO:0005385">
    <property type="term" value="F:zinc ion transmembrane transporter activity"/>
    <property type="evidence" value="ECO:0007669"/>
    <property type="project" value="TreeGrafter"/>
</dbReference>
<dbReference type="GO" id="GO:0140410">
    <property type="term" value="F:monoatomic cation:bicarbonate symporter activity"/>
    <property type="evidence" value="ECO:0007669"/>
    <property type="project" value="TreeGrafter"/>
</dbReference>
<evidence type="ECO:0000313" key="13">
    <source>
        <dbReference type="EMBL" id="KAK3588610.1"/>
    </source>
</evidence>
<evidence type="ECO:0000256" key="5">
    <source>
        <dbReference type="ARBA" id="ARBA00022989"/>
    </source>
</evidence>
<feature type="transmembrane region" description="Helical" evidence="11">
    <location>
        <begin position="667"/>
        <end position="687"/>
    </location>
</feature>
<evidence type="ECO:0000256" key="11">
    <source>
        <dbReference type="SAM" id="Phobius"/>
    </source>
</evidence>
<evidence type="ECO:0000256" key="4">
    <source>
        <dbReference type="ARBA" id="ARBA00022843"/>
    </source>
</evidence>
<evidence type="ECO:0000256" key="8">
    <source>
        <dbReference type="ARBA" id="ARBA00041703"/>
    </source>
</evidence>
<evidence type="ECO:0000256" key="2">
    <source>
        <dbReference type="ARBA" id="ARBA00006939"/>
    </source>
</evidence>
<evidence type="ECO:0000256" key="9">
    <source>
        <dbReference type="ARBA" id="ARBA00042777"/>
    </source>
</evidence>
<dbReference type="GO" id="GO:0071578">
    <property type="term" value="P:zinc ion import across plasma membrane"/>
    <property type="evidence" value="ECO:0007669"/>
    <property type="project" value="TreeGrafter"/>
</dbReference>
<accession>A0AAE0SC46</accession>
<proteinExistence type="inferred from homology"/>
<feature type="transmembrane region" description="Helical" evidence="11">
    <location>
        <begin position="633"/>
        <end position="655"/>
    </location>
</feature>
<dbReference type="AlphaFoldDB" id="A0AAE0SC46"/>
<feature type="domain" description="Zinc transporter ZIP4 N-terminal" evidence="12">
    <location>
        <begin position="93"/>
        <end position="256"/>
    </location>
</feature>
<dbReference type="GO" id="GO:0005886">
    <property type="term" value="C:plasma membrane"/>
    <property type="evidence" value="ECO:0007669"/>
    <property type="project" value="TreeGrafter"/>
</dbReference>
<protein>
    <recommendedName>
        <fullName evidence="7">Zinc transporter ZIP4</fullName>
    </recommendedName>
    <alternativeName>
        <fullName evidence="9">Solute carrier family 39 member 4</fullName>
    </alternativeName>
    <alternativeName>
        <fullName evidence="8">Zrt- and Irt-like protein 4</fullName>
    </alternativeName>
</protein>
<evidence type="ECO:0000313" key="14">
    <source>
        <dbReference type="Proteomes" id="UP001195483"/>
    </source>
</evidence>
<feature type="transmembrane region" description="Helical" evidence="11">
    <location>
        <begin position="454"/>
        <end position="471"/>
    </location>
</feature>
<dbReference type="EMBL" id="JAEAOA010001650">
    <property type="protein sequence ID" value="KAK3588610.1"/>
    <property type="molecule type" value="Genomic_DNA"/>
</dbReference>
<dbReference type="GO" id="GO:0030003">
    <property type="term" value="P:intracellular monoatomic cation homeostasis"/>
    <property type="evidence" value="ECO:0007669"/>
    <property type="project" value="TreeGrafter"/>
</dbReference>
<keyword evidence="14" id="KW-1185">Reference proteome</keyword>
<feature type="transmembrane region" description="Helical" evidence="11">
    <location>
        <begin position="372"/>
        <end position="395"/>
    </location>
</feature>
<sequence>MIIKGTLENFPRLNTTERKSFNNSMDMKFLILILTVLCVTNLVKCEMSSKCVDQETSILPNPYLKIRDFFNVSSEKDLTDFLQNVSYHYYGGVHCEKKDGNSQICQACLNATDLIAILNTNFTDGIKQEDFINMATVLLLHVFSGEFCNGSKDVITKENMTVDDIQVKLVNSIVKNAGRADIEAADLEDVLKKYLKQYSEIDPIHTDEHRIKPVKDNCVSPDLLLEQLGGRQGDHVQKDDVGNLAALLIYHIVTGSKVTERCRNLPRPSYFVDELFQDAETMSEEYFLTTILGSLRPTITSGTTDVHEKQWNRCFSGEELLSIFSVPEGGSITKTKFAAICPALLQEKINGACDSSHEAHVEEQTVSDAQRYGYATVAVVLVCLCSILGAVFLPLAKRSVFQILMEVFKGLAVGTLVTDPILHLLPEVFGVHDHDSQEEADHEHSAGPIVVEEYIWYGMVTIAGIYLFYLLELSMGWFQISKSGNNASEDDFHHSHDVEISVIANGKQDMSTASSQAQMCESENSDVSLSESEIKKEIAPLALMVIIGDAIHNFADGLAIGAAFTQGVTVGIATTIAVLCHELPHEFGDFAVLLSSGFTVARALFWNLMSSLTALLGLYLGLGVSVHASTRNWIFSVTSGLFLYIALADLIPDLLHKNRRKRSFRIAIYNNVGMFIGAAILIILAIFEESINL</sequence>
<evidence type="ECO:0000256" key="6">
    <source>
        <dbReference type="ARBA" id="ARBA00023136"/>
    </source>
</evidence>
<keyword evidence="3 11" id="KW-0812">Transmembrane</keyword>
<reference evidence="13" key="3">
    <citation type="submission" date="2023-05" db="EMBL/GenBank/DDBJ databases">
        <authorList>
            <person name="Smith C.H."/>
        </authorList>
    </citation>
    <scope>NUCLEOTIDE SEQUENCE</scope>
    <source>
        <strain evidence="13">CHS0354</strain>
        <tissue evidence="13">Mantle</tissue>
    </source>
</reference>
<keyword evidence="6 11" id="KW-0472">Membrane</keyword>